<dbReference type="InParanoid" id="A0A0R0JP74"/>
<sequence length="69" mass="7567">MKFKAAEIETHNSGALISCWEGNLLMLFDSCAEDKTNNEGVQTEKGSCVEGQGWPTKRAGFSKVKSNKQ</sequence>
<gene>
    <name evidence="1" type="ORF">GLYMA_06G322400</name>
</gene>
<dbReference type="Proteomes" id="UP000008827">
    <property type="component" value="Chromosome 6"/>
</dbReference>
<accession>A0A0R0JP74</accession>
<name>A0A0R0JP74_SOYBN</name>
<protein>
    <submittedName>
        <fullName evidence="1 2">Uncharacterized protein</fullName>
    </submittedName>
</protein>
<dbReference type="AlphaFoldDB" id="A0A0R0JP74"/>
<organism evidence="1">
    <name type="scientific">Glycine max</name>
    <name type="common">Soybean</name>
    <name type="synonym">Glycine hispida</name>
    <dbReference type="NCBI Taxonomy" id="3847"/>
    <lineage>
        <taxon>Eukaryota</taxon>
        <taxon>Viridiplantae</taxon>
        <taxon>Streptophyta</taxon>
        <taxon>Embryophyta</taxon>
        <taxon>Tracheophyta</taxon>
        <taxon>Spermatophyta</taxon>
        <taxon>Magnoliopsida</taxon>
        <taxon>eudicotyledons</taxon>
        <taxon>Gunneridae</taxon>
        <taxon>Pentapetalae</taxon>
        <taxon>rosids</taxon>
        <taxon>fabids</taxon>
        <taxon>Fabales</taxon>
        <taxon>Fabaceae</taxon>
        <taxon>Papilionoideae</taxon>
        <taxon>50 kb inversion clade</taxon>
        <taxon>NPAAA clade</taxon>
        <taxon>indigoferoid/millettioid clade</taxon>
        <taxon>Phaseoleae</taxon>
        <taxon>Glycine</taxon>
        <taxon>Glycine subgen. Soja</taxon>
    </lineage>
</organism>
<dbReference type="EnsemblPlants" id="KRH56407">
    <property type="protein sequence ID" value="KRH56407"/>
    <property type="gene ID" value="GLYMA_06G322400"/>
</dbReference>
<proteinExistence type="predicted"/>
<reference evidence="1 2" key="1">
    <citation type="journal article" date="2010" name="Nature">
        <title>Genome sequence of the palaeopolyploid soybean.</title>
        <authorList>
            <person name="Schmutz J."/>
            <person name="Cannon S.B."/>
            <person name="Schlueter J."/>
            <person name="Ma J."/>
            <person name="Mitros T."/>
            <person name="Nelson W."/>
            <person name="Hyten D.L."/>
            <person name="Song Q."/>
            <person name="Thelen J.J."/>
            <person name="Cheng J."/>
            <person name="Xu D."/>
            <person name="Hellsten U."/>
            <person name="May G.D."/>
            <person name="Yu Y."/>
            <person name="Sakurai T."/>
            <person name="Umezawa T."/>
            <person name="Bhattacharyya M.K."/>
            <person name="Sandhu D."/>
            <person name="Valliyodan B."/>
            <person name="Lindquist E."/>
            <person name="Peto M."/>
            <person name="Grant D."/>
            <person name="Shu S."/>
            <person name="Goodstein D."/>
            <person name="Barry K."/>
            <person name="Futrell-Griggs M."/>
            <person name="Abernathy B."/>
            <person name="Du J."/>
            <person name="Tian Z."/>
            <person name="Zhu L."/>
            <person name="Gill N."/>
            <person name="Joshi T."/>
            <person name="Libault M."/>
            <person name="Sethuraman A."/>
            <person name="Zhang X.-C."/>
            <person name="Shinozaki K."/>
            <person name="Nguyen H.T."/>
            <person name="Wing R.A."/>
            <person name="Cregan P."/>
            <person name="Specht J."/>
            <person name="Grimwood J."/>
            <person name="Rokhsar D."/>
            <person name="Stacey G."/>
            <person name="Shoemaker R.C."/>
            <person name="Jackson S.A."/>
        </authorList>
    </citation>
    <scope>NUCLEOTIDE SEQUENCE</scope>
    <source>
        <strain evidence="2">cv. Williams 82</strain>
        <tissue evidence="1">Callus</tissue>
    </source>
</reference>
<reference evidence="1" key="3">
    <citation type="submission" date="2018-07" db="EMBL/GenBank/DDBJ databases">
        <title>WGS assembly of Glycine max.</title>
        <authorList>
            <person name="Schmutz J."/>
            <person name="Cannon S."/>
            <person name="Schlueter J."/>
            <person name="Ma J."/>
            <person name="Mitros T."/>
            <person name="Nelson W."/>
            <person name="Hyten D."/>
            <person name="Song Q."/>
            <person name="Thelen J."/>
            <person name="Cheng J."/>
            <person name="Xu D."/>
            <person name="Hellsten U."/>
            <person name="May G."/>
            <person name="Yu Y."/>
            <person name="Sakurai T."/>
            <person name="Umezawa T."/>
            <person name="Bhattacharyya M."/>
            <person name="Sandhu D."/>
            <person name="Valliyodan B."/>
            <person name="Lindquist E."/>
            <person name="Peto M."/>
            <person name="Grant D."/>
            <person name="Shu S."/>
            <person name="Goodstein D."/>
            <person name="Barry K."/>
            <person name="Futrell-Griggs M."/>
            <person name="Abernathy B."/>
            <person name="Du J."/>
            <person name="Tian Z."/>
            <person name="Zhu L."/>
            <person name="Gill N."/>
            <person name="Joshi T."/>
            <person name="Libault M."/>
            <person name="Sethuraman A."/>
            <person name="Zhang X."/>
            <person name="Shinozaki K."/>
            <person name="Nguyen H."/>
            <person name="Wing R."/>
            <person name="Cregan P."/>
            <person name="Specht J."/>
            <person name="Grimwood J."/>
            <person name="Rokhsar D."/>
            <person name="Stacey G."/>
            <person name="Shoemaker R."/>
            <person name="Jackson S."/>
        </authorList>
    </citation>
    <scope>NUCLEOTIDE SEQUENCE</scope>
    <source>
        <tissue evidence="1">Callus</tissue>
    </source>
</reference>
<evidence type="ECO:0000313" key="1">
    <source>
        <dbReference type="EMBL" id="KRH56407.1"/>
    </source>
</evidence>
<keyword evidence="3" id="KW-1185">Reference proteome</keyword>
<evidence type="ECO:0000313" key="2">
    <source>
        <dbReference type="EnsemblPlants" id="KRH56407"/>
    </source>
</evidence>
<evidence type="ECO:0000313" key="3">
    <source>
        <dbReference type="Proteomes" id="UP000008827"/>
    </source>
</evidence>
<dbReference type="EMBL" id="CM000839">
    <property type="protein sequence ID" value="KRH56407.1"/>
    <property type="molecule type" value="Genomic_DNA"/>
</dbReference>
<reference evidence="2" key="2">
    <citation type="submission" date="2018-02" db="UniProtKB">
        <authorList>
            <consortium name="EnsemblPlants"/>
        </authorList>
    </citation>
    <scope>IDENTIFICATION</scope>
    <source>
        <strain evidence="2">Williams 82</strain>
    </source>
</reference>
<dbReference type="Gramene" id="KRH56407">
    <property type="protein sequence ID" value="KRH56407"/>
    <property type="gene ID" value="GLYMA_06G322400"/>
</dbReference>